<organism evidence="10 11">
    <name type="scientific">Alicyclobacillus mengziensis</name>
    <dbReference type="NCBI Taxonomy" id="2931921"/>
    <lineage>
        <taxon>Bacteria</taxon>
        <taxon>Bacillati</taxon>
        <taxon>Bacillota</taxon>
        <taxon>Bacilli</taxon>
        <taxon>Bacillales</taxon>
        <taxon>Alicyclobacillaceae</taxon>
        <taxon>Alicyclobacillus</taxon>
    </lineage>
</organism>
<keyword evidence="3 8" id="KW-0813">Transport</keyword>
<gene>
    <name evidence="10" type="ORF">JZ786_08150</name>
</gene>
<dbReference type="InterPro" id="IPR001905">
    <property type="entry name" value="Ammonium_transpt"/>
</dbReference>
<feature type="transmembrane region" description="Helical" evidence="8">
    <location>
        <begin position="127"/>
        <end position="147"/>
    </location>
</feature>
<name>A0A9X7W1B8_9BACL</name>
<sequence length="438" mass="45938">MSNTAITLGLNTVWTVLTASMIFFMEGGFALLEAGFIRSKNHVSIIMKVLADLVFGVLAFFGVGFGLMFGKNLGGVIGSSGFFLSGQLMHLPTTIPHAAFWLFQAAFAVAAISIVSGAVAERMNFKAYLLYILVMTTVIYPVSGHWVWGSGGWLGKLGMEDFAGSTVIHAMAGFAALAGAQLIGPRIGKFGTGGRQFSFAPSNLPLAAIGTFILWFGWFGFNAGSTLNAEASDISQIAVNTLLASIAGGGSAMLYTLFRNNHADVGSTINGVLAGLVAITAGCAFVAPWAALLIGAAAGIVMIFGTVWLERLRIDDPVGAFPVHGLNGVFGTLMVGLFAIKGGLFTTGHWHLLLVQLLGTVVISIWGFGMTFVALKGIGVLVPLRVSEAEEEIGLDLSHHGTVAVYVENVRRSAPAHGSKRLPASGRTGLFFEESAES</sequence>
<evidence type="ECO:0000256" key="4">
    <source>
        <dbReference type="ARBA" id="ARBA00022692"/>
    </source>
</evidence>
<accession>A0A9X7W1B8</accession>
<dbReference type="AlphaFoldDB" id="A0A9X7W1B8"/>
<dbReference type="Pfam" id="PF00909">
    <property type="entry name" value="Ammonium_transp"/>
    <property type="match status" value="1"/>
</dbReference>
<comment type="similarity">
    <text evidence="2 8">Belongs to the ammonia transporter channel (TC 1.A.11.2) family.</text>
</comment>
<dbReference type="InterPro" id="IPR029020">
    <property type="entry name" value="Ammonium/urea_transptr"/>
</dbReference>
<feature type="transmembrane region" description="Helical" evidence="8">
    <location>
        <begin position="321"/>
        <end position="340"/>
    </location>
</feature>
<evidence type="ECO:0000259" key="9">
    <source>
        <dbReference type="Pfam" id="PF00909"/>
    </source>
</evidence>
<keyword evidence="11" id="KW-1185">Reference proteome</keyword>
<keyword evidence="6 8" id="KW-0472">Membrane</keyword>
<keyword evidence="5 8" id="KW-1133">Transmembrane helix</keyword>
<dbReference type="GO" id="GO:0097272">
    <property type="term" value="P:ammonium homeostasis"/>
    <property type="evidence" value="ECO:0007669"/>
    <property type="project" value="TreeGrafter"/>
</dbReference>
<evidence type="ECO:0000256" key="5">
    <source>
        <dbReference type="ARBA" id="ARBA00022989"/>
    </source>
</evidence>
<dbReference type="InterPro" id="IPR024041">
    <property type="entry name" value="NH4_transpt_AmtB-like_dom"/>
</dbReference>
<keyword evidence="4 8" id="KW-0812">Transmembrane</keyword>
<dbReference type="PANTHER" id="PTHR11730:SF6">
    <property type="entry name" value="AMMONIUM TRANSPORTER"/>
    <property type="match status" value="1"/>
</dbReference>
<comment type="subcellular location">
    <subcellularLocation>
        <location evidence="8">Cell membrane</location>
        <topology evidence="8">Multi-pass membrane protein</topology>
    </subcellularLocation>
    <subcellularLocation>
        <location evidence="1">Membrane</location>
        <topology evidence="1">Multi-pass membrane protein</topology>
    </subcellularLocation>
</comment>
<keyword evidence="7 8" id="KW-0924">Ammonia transport</keyword>
<evidence type="ECO:0000256" key="7">
    <source>
        <dbReference type="ARBA" id="ARBA00023177"/>
    </source>
</evidence>
<evidence type="ECO:0000313" key="11">
    <source>
        <dbReference type="Proteomes" id="UP000663505"/>
    </source>
</evidence>
<feature type="transmembrane region" description="Helical" evidence="8">
    <location>
        <begin position="98"/>
        <end position="120"/>
    </location>
</feature>
<dbReference type="Gene3D" id="1.10.3430.10">
    <property type="entry name" value="Ammonium transporter AmtB like domains"/>
    <property type="match status" value="1"/>
</dbReference>
<dbReference type="GO" id="GO:0008519">
    <property type="term" value="F:ammonium channel activity"/>
    <property type="evidence" value="ECO:0007669"/>
    <property type="project" value="InterPro"/>
</dbReference>
<feature type="transmembrane region" description="Helical" evidence="8">
    <location>
        <begin position="352"/>
        <end position="375"/>
    </location>
</feature>
<feature type="transmembrane region" description="Helical" evidence="8">
    <location>
        <begin position="12"/>
        <end position="37"/>
    </location>
</feature>
<feature type="transmembrane region" description="Helical" evidence="8">
    <location>
        <begin position="197"/>
        <end position="217"/>
    </location>
</feature>
<evidence type="ECO:0000256" key="8">
    <source>
        <dbReference type="RuleBase" id="RU362002"/>
    </source>
</evidence>
<dbReference type="NCBIfam" id="TIGR00836">
    <property type="entry name" value="amt"/>
    <property type="match status" value="1"/>
</dbReference>
<dbReference type="GO" id="GO:0005886">
    <property type="term" value="C:plasma membrane"/>
    <property type="evidence" value="ECO:0007669"/>
    <property type="project" value="UniProtKB-SubCell"/>
</dbReference>
<feature type="transmembrane region" description="Helical" evidence="8">
    <location>
        <begin position="49"/>
        <end position="69"/>
    </location>
</feature>
<evidence type="ECO:0000313" key="10">
    <source>
        <dbReference type="EMBL" id="QSO48906.1"/>
    </source>
</evidence>
<proteinExistence type="inferred from homology"/>
<protein>
    <recommendedName>
        <fullName evidence="8">Ammonium transporter</fullName>
    </recommendedName>
</protein>
<evidence type="ECO:0000256" key="3">
    <source>
        <dbReference type="ARBA" id="ARBA00022448"/>
    </source>
</evidence>
<dbReference type="SUPFAM" id="SSF111352">
    <property type="entry name" value="Ammonium transporter"/>
    <property type="match status" value="1"/>
</dbReference>
<dbReference type="KEGG" id="afx:JZ786_08150"/>
<feature type="transmembrane region" description="Helical" evidence="8">
    <location>
        <begin position="167"/>
        <end position="185"/>
    </location>
</feature>
<feature type="domain" description="Ammonium transporter AmtB-like" evidence="9">
    <location>
        <begin position="13"/>
        <end position="404"/>
    </location>
</feature>
<feature type="transmembrane region" description="Helical" evidence="8">
    <location>
        <begin position="269"/>
        <end position="287"/>
    </location>
</feature>
<dbReference type="Proteomes" id="UP000663505">
    <property type="component" value="Chromosome"/>
</dbReference>
<dbReference type="EMBL" id="CP071182">
    <property type="protein sequence ID" value="QSO48906.1"/>
    <property type="molecule type" value="Genomic_DNA"/>
</dbReference>
<feature type="transmembrane region" description="Helical" evidence="8">
    <location>
        <begin position="237"/>
        <end position="257"/>
    </location>
</feature>
<reference evidence="10 11" key="1">
    <citation type="submission" date="2021-02" db="EMBL/GenBank/DDBJ databases">
        <title>Alicyclobacillus curvatus sp. nov. and Alicyclobacillus mengziensis sp. nov., two acidophilic bacteria isolated from acid mine drainage.</title>
        <authorList>
            <person name="Huang Y."/>
        </authorList>
    </citation>
    <scope>NUCLEOTIDE SEQUENCE [LARGE SCALE GENOMIC DNA]</scope>
    <source>
        <strain evidence="10 11">S30H14</strain>
    </source>
</reference>
<evidence type="ECO:0000256" key="2">
    <source>
        <dbReference type="ARBA" id="ARBA00005887"/>
    </source>
</evidence>
<evidence type="ECO:0000256" key="1">
    <source>
        <dbReference type="ARBA" id="ARBA00004141"/>
    </source>
</evidence>
<evidence type="ECO:0000256" key="6">
    <source>
        <dbReference type="ARBA" id="ARBA00023136"/>
    </source>
</evidence>
<dbReference type="FunFam" id="1.10.3430.10:FF:000008">
    <property type="entry name" value="Ammonium transporter"/>
    <property type="match status" value="1"/>
</dbReference>
<dbReference type="PANTHER" id="PTHR11730">
    <property type="entry name" value="AMMONIUM TRANSPORTER"/>
    <property type="match status" value="1"/>
</dbReference>
<dbReference type="RefSeq" id="WP_206658219.1">
    <property type="nucleotide sequence ID" value="NZ_CP071182.1"/>
</dbReference>